<proteinExistence type="predicted"/>
<dbReference type="Proteomes" id="UP000284842">
    <property type="component" value="Unassembled WGS sequence"/>
</dbReference>
<organism evidence="2 3">
    <name type="scientific">Panaeolus cyanescens</name>
    <dbReference type="NCBI Taxonomy" id="181874"/>
    <lineage>
        <taxon>Eukaryota</taxon>
        <taxon>Fungi</taxon>
        <taxon>Dikarya</taxon>
        <taxon>Basidiomycota</taxon>
        <taxon>Agaricomycotina</taxon>
        <taxon>Agaricomycetes</taxon>
        <taxon>Agaricomycetidae</taxon>
        <taxon>Agaricales</taxon>
        <taxon>Agaricineae</taxon>
        <taxon>Galeropsidaceae</taxon>
        <taxon>Panaeolus</taxon>
    </lineage>
</organism>
<protein>
    <submittedName>
        <fullName evidence="2">Uncharacterized protein</fullName>
    </submittedName>
</protein>
<evidence type="ECO:0000313" key="3">
    <source>
        <dbReference type="Proteomes" id="UP000284842"/>
    </source>
</evidence>
<evidence type="ECO:0000256" key="1">
    <source>
        <dbReference type="SAM" id="MobiDB-lite"/>
    </source>
</evidence>
<dbReference type="EMBL" id="NHTK01001344">
    <property type="protein sequence ID" value="PPQ99841.1"/>
    <property type="molecule type" value="Genomic_DNA"/>
</dbReference>
<feature type="region of interest" description="Disordered" evidence="1">
    <location>
        <begin position="378"/>
        <end position="400"/>
    </location>
</feature>
<comment type="caution">
    <text evidence="2">The sequence shown here is derived from an EMBL/GenBank/DDBJ whole genome shotgun (WGS) entry which is preliminary data.</text>
</comment>
<feature type="compositionally biased region" description="Polar residues" evidence="1">
    <location>
        <begin position="53"/>
        <end position="62"/>
    </location>
</feature>
<evidence type="ECO:0000313" key="2">
    <source>
        <dbReference type="EMBL" id="PPQ99841.1"/>
    </source>
</evidence>
<feature type="region of interest" description="Disordered" evidence="1">
    <location>
        <begin position="53"/>
        <end position="144"/>
    </location>
</feature>
<gene>
    <name evidence="2" type="ORF">CVT24_009635</name>
</gene>
<feature type="compositionally biased region" description="Pro residues" evidence="1">
    <location>
        <begin position="63"/>
        <end position="72"/>
    </location>
</feature>
<dbReference type="OrthoDB" id="3056461at2759"/>
<dbReference type="AlphaFoldDB" id="A0A409YA16"/>
<name>A0A409YA16_9AGAR</name>
<dbReference type="STRING" id="181874.A0A409YA16"/>
<feature type="compositionally biased region" description="Low complexity" evidence="1">
    <location>
        <begin position="90"/>
        <end position="110"/>
    </location>
</feature>
<sequence>MTTPQELEKLHASFEERLQKLVDSFMEREFELKRGHQQEMSQMQDAVAALRTQLNEIQLSPNSRPPMQPSPAPLFTVPTSPPSTPKRSTRGSTATKTPASPATPTSTPARSARRAPPPSTPTKKSTPLRPGGGSKPTPSKVQPRRIQYKLSAQELKDPYIVKAREIVNLHVRMLASLDTAASVPKDPSKDELLAFYKNFSNKSESDIAQQLRSGLTLVPEELVDIKSYSSYTGRQKIRSALGKIEEHVIEYTRARLARLGFTAWTPNYNESAYALYNSAARMAALDTLKQALVSHAYAFTGVDALRLSKDMVILIKVYDHVVHHYFYDIYKKDKRDPGRVTELVGQSSVYTFRNRLSASRIKYLQSLSFPERLQKICTPKATSDDEEDTDSNGRKIYKARSRPERSVVATTLVRWIDEQIEKTAKMGGRMRSNRRVRVIPPPQDQNPTRFPTLPRNMPIDYFDPVYFNTEIPLSLRPQVADKTQLAFAHDANITFVEASRLSDAELMKRYGKDVVTKYTFLDEGYLGADEENEAEWLQDDEEPFDDDDFEMELAGEYDDNEAESVLDAEEEAEYVEHQRARLAAELFGMDAEMEKMEDIDLEVF</sequence>
<reference evidence="2 3" key="1">
    <citation type="journal article" date="2018" name="Evol. Lett.">
        <title>Horizontal gene cluster transfer increased hallucinogenic mushroom diversity.</title>
        <authorList>
            <person name="Reynolds H.T."/>
            <person name="Vijayakumar V."/>
            <person name="Gluck-Thaler E."/>
            <person name="Korotkin H.B."/>
            <person name="Matheny P.B."/>
            <person name="Slot J.C."/>
        </authorList>
    </citation>
    <scope>NUCLEOTIDE SEQUENCE [LARGE SCALE GENOMIC DNA]</scope>
    <source>
        <strain evidence="2 3">2629</strain>
    </source>
</reference>
<dbReference type="InParanoid" id="A0A409YA16"/>
<keyword evidence="3" id="KW-1185">Reference proteome</keyword>
<accession>A0A409YA16</accession>